<dbReference type="InterPro" id="IPR035902">
    <property type="entry name" value="Nuc_phospho_transferase"/>
</dbReference>
<proteinExistence type="inferred from homology"/>
<dbReference type="GO" id="GO:0009032">
    <property type="term" value="F:thymidine phosphorylase activity"/>
    <property type="evidence" value="ECO:0007669"/>
    <property type="project" value="UniProtKB-EC"/>
</dbReference>
<dbReference type="Pfam" id="PF02885">
    <property type="entry name" value="Glycos_trans_3N"/>
    <property type="match status" value="1"/>
</dbReference>
<reference evidence="8" key="2">
    <citation type="journal article" date="2021" name="PeerJ">
        <title>Extensive microbial diversity within the chicken gut microbiome revealed by metagenomics and culture.</title>
        <authorList>
            <person name="Gilroy R."/>
            <person name="Ravi A."/>
            <person name="Getino M."/>
            <person name="Pursley I."/>
            <person name="Horton D.L."/>
            <person name="Alikhan N.F."/>
            <person name="Baker D."/>
            <person name="Gharbi K."/>
            <person name="Hall N."/>
            <person name="Watson M."/>
            <person name="Adriaenssens E.M."/>
            <person name="Foster-Nyarko E."/>
            <person name="Jarju S."/>
            <person name="Secka A."/>
            <person name="Antonio M."/>
            <person name="Oren A."/>
            <person name="Chaudhuri R.R."/>
            <person name="La Ragione R."/>
            <person name="Hildebrand F."/>
            <person name="Pallen M.J."/>
        </authorList>
    </citation>
    <scope>NUCLEOTIDE SEQUENCE</scope>
    <source>
        <strain evidence="8">CHK121-14286</strain>
    </source>
</reference>
<dbReference type="SUPFAM" id="SSF54680">
    <property type="entry name" value="Pyrimidine nucleoside phosphorylase C-terminal domain"/>
    <property type="match status" value="1"/>
</dbReference>
<comment type="catalytic activity">
    <reaction evidence="6">
        <text>thymidine + phosphate = 2-deoxy-alpha-D-ribose 1-phosphate + thymine</text>
        <dbReference type="Rhea" id="RHEA:16037"/>
        <dbReference type="ChEBI" id="CHEBI:17748"/>
        <dbReference type="ChEBI" id="CHEBI:17821"/>
        <dbReference type="ChEBI" id="CHEBI:43474"/>
        <dbReference type="ChEBI" id="CHEBI:57259"/>
        <dbReference type="EC" id="2.4.2.4"/>
    </reaction>
</comment>
<dbReference type="SMART" id="SM00941">
    <property type="entry name" value="PYNP_C"/>
    <property type="match status" value="1"/>
</dbReference>
<dbReference type="Pfam" id="PF00591">
    <property type="entry name" value="Glycos_transf_3"/>
    <property type="match status" value="1"/>
</dbReference>
<reference evidence="8" key="1">
    <citation type="submission" date="2020-10" db="EMBL/GenBank/DDBJ databases">
        <authorList>
            <person name="Gilroy R."/>
        </authorList>
    </citation>
    <scope>NUCLEOTIDE SEQUENCE</scope>
    <source>
        <strain evidence="8">CHK121-14286</strain>
    </source>
</reference>
<dbReference type="Gene3D" id="3.90.1170.30">
    <property type="entry name" value="Pyrimidine nucleoside phosphorylase-like, C-terminal domain"/>
    <property type="match status" value="1"/>
</dbReference>
<sequence>MNILNIIDKKKVKAELTTEEINFFVDGFTEGKIPDYQMSALLMAILLNGMTDREIFDMTMAMLNSGDVVDMSRLGGVVCDKHSTGGIGDSTTLALAPILACCGVYVAKMSGRGLGFTGGTIDKLESIPNFDTALSEEEFFDVVKRVGCAVIGQTANLAPADKKLYALRDVTGTVDSIPLICGSIMSKKLASGADTILLDVKYGSGAFMPTKESALQLAEKMVEIGTRAGKNIGALITDMEQPLSDHVGNSLEVIGIIEVLKGKQNRLYNEIKEVAVKLLTLSGKYSEEEAEKAFCFVVESGAALRKLAEMVHAQHGDESYILHPEKFVLGSRYEVVAEKDGFVDKMNAANIGRAVTLLGGGRMKKEDKIDFSVGVVMSVCLGSAVKKGDVLCTVYHNGKGLDEAVEMLKQSIHIGDKAPSAHKIAYAYVSKNGVQLY</sequence>
<dbReference type="EC" id="2.4.2.4" evidence="3"/>
<keyword evidence="5 8" id="KW-0808">Transferase</keyword>
<dbReference type="InterPro" id="IPR018090">
    <property type="entry name" value="Pyrmidine_PPas_bac/euk"/>
</dbReference>
<protein>
    <recommendedName>
        <fullName evidence="3">thymidine phosphorylase</fullName>
        <ecNumber evidence="3">2.4.2.4</ecNumber>
    </recommendedName>
</protein>
<evidence type="ECO:0000313" key="8">
    <source>
        <dbReference type="EMBL" id="HIR65832.1"/>
    </source>
</evidence>
<dbReference type="SUPFAM" id="SSF47648">
    <property type="entry name" value="Nucleoside phosphorylase/phosphoribosyltransferase N-terminal domain"/>
    <property type="match status" value="1"/>
</dbReference>
<evidence type="ECO:0000313" key="9">
    <source>
        <dbReference type="Proteomes" id="UP000824200"/>
    </source>
</evidence>
<dbReference type="InterPro" id="IPR013102">
    <property type="entry name" value="PYNP_C"/>
</dbReference>
<dbReference type="InterPro" id="IPR036320">
    <property type="entry name" value="Glycosyl_Trfase_fam3_N_dom_sf"/>
</dbReference>
<evidence type="ECO:0000256" key="5">
    <source>
        <dbReference type="ARBA" id="ARBA00022679"/>
    </source>
</evidence>
<dbReference type="PIRSF" id="PIRSF000478">
    <property type="entry name" value="TP_PyNP"/>
    <property type="match status" value="1"/>
</dbReference>
<dbReference type="GO" id="GO:0006213">
    <property type="term" value="P:pyrimidine nucleoside metabolic process"/>
    <property type="evidence" value="ECO:0007669"/>
    <property type="project" value="InterPro"/>
</dbReference>
<dbReference type="Pfam" id="PF07831">
    <property type="entry name" value="PYNP_C"/>
    <property type="match status" value="1"/>
</dbReference>
<comment type="subunit">
    <text evidence="2">Homodimer.</text>
</comment>
<evidence type="ECO:0000259" key="7">
    <source>
        <dbReference type="SMART" id="SM00941"/>
    </source>
</evidence>
<dbReference type="PANTHER" id="PTHR10515:SF0">
    <property type="entry name" value="THYMIDINE PHOSPHORYLASE"/>
    <property type="match status" value="1"/>
</dbReference>
<dbReference type="Gene3D" id="3.40.1030.10">
    <property type="entry name" value="Nucleoside phosphorylase/phosphoribosyltransferase catalytic domain"/>
    <property type="match status" value="1"/>
</dbReference>
<dbReference type="InterPro" id="IPR000312">
    <property type="entry name" value="Glycosyl_Trfase_fam3"/>
</dbReference>
<dbReference type="GO" id="GO:0004645">
    <property type="term" value="F:1,4-alpha-oligoglucan phosphorylase activity"/>
    <property type="evidence" value="ECO:0007669"/>
    <property type="project" value="InterPro"/>
</dbReference>
<evidence type="ECO:0000256" key="1">
    <source>
        <dbReference type="ARBA" id="ARBA00006915"/>
    </source>
</evidence>
<dbReference type="InterPro" id="IPR000053">
    <property type="entry name" value="Thymidine/pyrmidine_PPase"/>
</dbReference>
<dbReference type="InterPro" id="IPR036566">
    <property type="entry name" value="PYNP-like_C_sf"/>
</dbReference>
<evidence type="ECO:0000256" key="4">
    <source>
        <dbReference type="ARBA" id="ARBA00022676"/>
    </source>
</evidence>
<evidence type="ECO:0000256" key="6">
    <source>
        <dbReference type="ARBA" id="ARBA00048550"/>
    </source>
</evidence>
<organism evidence="8 9">
    <name type="scientific">Candidatus Fimimonas gallinarum</name>
    <dbReference type="NCBI Taxonomy" id="2840821"/>
    <lineage>
        <taxon>Bacteria</taxon>
        <taxon>Pseudomonadati</taxon>
        <taxon>Myxococcota</taxon>
        <taxon>Myxococcia</taxon>
        <taxon>Myxococcales</taxon>
        <taxon>Cystobacterineae</taxon>
        <taxon>Myxococcaceae</taxon>
        <taxon>Myxococcaceae incertae sedis</taxon>
        <taxon>Candidatus Fimimonas</taxon>
    </lineage>
</organism>
<dbReference type="PANTHER" id="PTHR10515">
    <property type="entry name" value="THYMIDINE PHOSPHORYLASE"/>
    <property type="match status" value="1"/>
</dbReference>
<name>A0A9D1E3J8_9BACT</name>
<keyword evidence="4 8" id="KW-0328">Glycosyltransferase</keyword>
<dbReference type="AlphaFoldDB" id="A0A9D1E3J8"/>
<dbReference type="FunFam" id="3.40.1030.10:FF:000003">
    <property type="entry name" value="Pyrimidine-nucleoside phosphorylase"/>
    <property type="match status" value="1"/>
</dbReference>
<dbReference type="SUPFAM" id="SSF52418">
    <property type="entry name" value="Nucleoside phosphorylase/phosphoribosyltransferase catalytic domain"/>
    <property type="match status" value="1"/>
</dbReference>
<comment type="caution">
    <text evidence="8">The sequence shown here is derived from an EMBL/GenBank/DDBJ whole genome shotgun (WGS) entry which is preliminary data.</text>
</comment>
<dbReference type="EMBL" id="DVHL01000026">
    <property type="protein sequence ID" value="HIR65832.1"/>
    <property type="molecule type" value="Genomic_DNA"/>
</dbReference>
<dbReference type="Proteomes" id="UP000824200">
    <property type="component" value="Unassembled WGS sequence"/>
</dbReference>
<evidence type="ECO:0000256" key="3">
    <source>
        <dbReference type="ARBA" id="ARBA00011892"/>
    </source>
</evidence>
<comment type="similarity">
    <text evidence="1">Belongs to the thymidine/pyrimidine-nucleoside phosphorylase family.</text>
</comment>
<dbReference type="GO" id="GO:0006206">
    <property type="term" value="P:pyrimidine nucleobase metabolic process"/>
    <property type="evidence" value="ECO:0007669"/>
    <property type="project" value="InterPro"/>
</dbReference>
<evidence type="ECO:0000256" key="2">
    <source>
        <dbReference type="ARBA" id="ARBA00011738"/>
    </source>
</evidence>
<dbReference type="NCBIfam" id="NF004490">
    <property type="entry name" value="PRK05820.1"/>
    <property type="match status" value="1"/>
</dbReference>
<dbReference type="InterPro" id="IPR017872">
    <property type="entry name" value="Pyrmidine_PPase_CS"/>
</dbReference>
<dbReference type="PROSITE" id="PS00647">
    <property type="entry name" value="THYMID_PHOSPHORYLASE"/>
    <property type="match status" value="1"/>
</dbReference>
<gene>
    <name evidence="8" type="ORF">IAC95_02990</name>
</gene>
<dbReference type="NCBIfam" id="TIGR02644">
    <property type="entry name" value="Y_phosphoryl"/>
    <property type="match status" value="1"/>
</dbReference>
<accession>A0A9D1E3J8</accession>
<dbReference type="Gene3D" id="1.20.970.10">
    <property type="entry name" value="Transferase, Pyrimidine Nucleoside Phosphorylase, Chain C"/>
    <property type="match status" value="1"/>
</dbReference>
<dbReference type="GO" id="GO:0005829">
    <property type="term" value="C:cytosol"/>
    <property type="evidence" value="ECO:0007669"/>
    <property type="project" value="TreeGrafter"/>
</dbReference>
<dbReference type="InterPro" id="IPR017459">
    <property type="entry name" value="Glycosyl_Trfase_fam3_N_dom"/>
</dbReference>
<feature type="domain" description="Pyrimidine nucleoside phosphorylase C-terminal" evidence="7">
    <location>
        <begin position="342"/>
        <end position="415"/>
    </location>
</feature>